<keyword evidence="4" id="KW-0045">Antibiotic biosynthesis</keyword>
<dbReference type="EMBL" id="BAAATL010000021">
    <property type="protein sequence ID" value="GAA2492882.1"/>
    <property type="molecule type" value="Genomic_DNA"/>
</dbReference>
<dbReference type="PROSITE" id="PS00012">
    <property type="entry name" value="PHOSPHOPANTETHEINE"/>
    <property type="match status" value="1"/>
</dbReference>
<evidence type="ECO:0000256" key="3">
    <source>
        <dbReference type="ARBA" id="ARBA00022679"/>
    </source>
</evidence>
<keyword evidence="7" id="KW-1185">Reference proteome</keyword>
<dbReference type="Gene3D" id="3.30.70.3290">
    <property type="match status" value="1"/>
</dbReference>
<dbReference type="SUPFAM" id="SSF55048">
    <property type="entry name" value="Probable ACP-binding domain of malonyl-CoA ACP transacylase"/>
    <property type="match status" value="1"/>
</dbReference>
<dbReference type="InterPro" id="IPR050091">
    <property type="entry name" value="PKS_NRPS_Biosynth_Enz"/>
</dbReference>
<accession>A0ABP5Z5W3</accession>
<dbReference type="PANTHER" id="PTHR43775">
    <property type="entry name" value="FATTY ACID SYNTHASE"/>
    <property type="match status" value="1"/>
</dbReference>
<gene>
    <name evidence="6" type="ORF">GCM10010422_44860</name>
</gene>
<dbReference type="InterPro" id="IPR020806">
    <property type="entry name" value="PKS_PP-bd"/>
</dbReference>
<evidence type="ECO:0000313" key="6">
    <source>
        <dbReference type="EMBL" id="GAA2492882.1"/>
    </source>
</evidence>
<proteinExistence type="predicted"/>
<dbReference type="PROSITE" id="PS50075">
    <property type="entry name" value="CARRIER"/>
    <property type="match status" value="1"/>
</dbReference>
<dbReference type="SMART" id="SM00823">
    <property type="entry name" value="PKS_PP"/>
    <property type="match status" value="1"/>
</dbReference>
<dbReference type="PANTHER" id="PTHR43775:SF37">
    <property type="entry name" value="SI:DKEY-61P9.11"/>
    <property type="match status" value="1"/>
</dbReference>
<dbReference type="InterPro" id="IPR006162">
    <property type="entry name" value="Ppantetheine_attach_site"/>
</dbReference>
<evidence type="ECO:0000256" key="1">
    <source>
        <dbReference type="ARBA" id="ARBA00022450"/>
    </source>
</evidence>
<keyword evidence="3" id="KW-0808">Transferase</keyword>
<dbReference type="SUPFAM" id="SSF47336">
    <property type="entry name" value="ACP-like"/>
    <property type="match status" value="1"/>
</dbReference>
<dbReference type="SMART" id="SM00827">
    <property type="entry name" value="PKS_AT"/>
    <property type="match status" value="1"/>
</dbReference>
<dbReference type="InterPro" id="IPR001227">
    <property type="entry name" value="Ac_transferase_dom_sf"/>
</dbReference>
<evidence type="ECO:0000256" key="2">
    <source>
        <dbReference type="ARBA" id="ARBA00022553"/>
    </source>
</evidence>
<dbReference type="SUPFAM" id="SSF52151">
    <property type="entry name" value="FabD/lysophospholipase-like"/>
    <property type="match status" value="1"/>
</dbReference>
<sequence>MAADAPHDPAGGRTALVFSGQGNQWLGMGRDLMAREPSVRAVLQEADEVLRAGTDWSLLDELAAAEGESRLADPAVLQPTLVALQIALARLLAERGLRADHFVGHSLGEIAAAAAAGALDLPGALRLARLRGELMRKAVGTGRTALLGVAAEQAEALIAAYGGAADIAAWNAPGATLVAGDAGTVEAIVAELTGREVFARVLRGDIAFHSRCLEPLRAEFTEAARELARPRDCGERLVSTVTGALLDGSRADAAHWGANLRAPVRFAQAVDTLLELGCRTFVEVGPHPTLGPSLTDCCAARGITPLVLPTLRRGSAEQESVLRTLWELRRAGAVPPAGGHRVRFLAAVTDAAPRPALRGRAAQFAGQVAAAALSALDPAGPATVTWDSADDLVPEATSVLATPAAPGADTVAVHARTPHTGWLRLATACRAFGDHDAGHPGAGPVCASPLPDLAELTARCAVHRYVADTAVESAAEDGDDVLVRLRPGTGTGPRARLELALRVTAAVLDAHAPTALHGITGHDGGPAAYVHVLRDGEGAARTTVLDADGRAVLHIGRSLWRSRTAAGPEAAVPDRTGEAAGAGALDLAALRAAGTDSRLAVLTEWVRETSAALLRTGVDRVPALKPLNRLGVDSVIGLELRRRVAAVFGAEISVVRLLRGATPADLAADLSDWLTAEPDAGPATAVPTRAALDLDDPADVERLLDDLDALSPEEVDSLLGRLTDDAASEI</sequence>
<feature type="domain" description="Carrier" evidence="5">
    <location>
        <begin position="592"/>
        <end position="674"/>
    </location>
</feature>
<dbReference type="Pfam" id="PF00550">
    <property type="entry name" value="PP-binding"/>
    <property type="match status" value="1"/>
</dbReference>
<dbReference type="Gene3D" id="3.40.366.10">
    <property type="entry name" value="Malonyl-Coenzyme A Acyl Carrier Protein, domain 2"/>
    <property type="match status" value="1"/>
</dbReference>
<evidence type="ECO:0000259" key="5">
    <source>
        <dbReference type="PROSITE" id="PS50075"/>
    </source>
</evidence>
<evidence type="ECO:0000313" key="7">
    <source>
        <dbReference type="Proteomes" id="UP001501721"/>
    </source>
</evidence>
<dbReference type="InterPro" id="IPR016036">
    <property type="entry name" value="Malonyl_transacylase_ACP-bd"/>
</dbReference>
<comment type="caution">
    <text evidence="6">The sequence shown here is derived from an EMBL/GenBank/DDBJ whole genome shotgun (WGS) entry which is preliminary data.</text>
</comment>
<dbReference type="InterPro" id="IPR036736">
    <property type="entry name" value="ACP-like_sf"/>
</dbReference>
<dbReference type="Gene3D" id="1.10.1200.10">
    <property type="entry name" value="ACP-like"/>
    <property type="match status" value="1"/>
</dbReference>
<reference evidence="7" key="1">
    <citation type="journal article" date="2019" name="Int. J. Syst. Evol. Microbiol.">
        <title>The Global Catalogue of Microorganisms (GCM) 10K type strain sequencing project: providing services to taxonomists for standard genome sequencing and annotation.</title>
        <authorList>
            <consortium name="The Broad Institute Genomics Platform"/>
            <consortium name="The Broad Institute Genome Sequencing Center for Infectious Disease"/>
            <person name="Wu L."/>
            <person name="Ma J."/>
        </authorList>
    </citation>
    <scope>NUCLEOTIDE SEQUENCE [LARGE SCALE GENOMIC DNA]</scope>
    <source>
        <strain evidence="7">JCM 6923</strain>
    </source>
</reference>
<dbReference type="InterPro" id="IPR009081">
    <property type="entry name" value="PP-bd_ACP"/>
</dbReference>
<dbReference type="Proteomes" id="UP001501721">
    <property type="component" value="Unassembled WGS sequence"/>
</dbReference>
<protein>
    <recommendedName>
        <fullName evidence="5">Carrier domain-containing protein</fullName>
    </recommendedName>
</protein>
<dbReference type="InterPro" id="IPR016035">
    <property type="entry name" value="Acyl_Trfase/lysoPLipase"/>
</dbReference>
<dbReference type="Pfam" id="PF00698">
    <property type="entry name" value="Acyl_transf_1"/>
    <property type="match status" value="1"/>
</dbReference>
<name>A0ABP5Z5W3_9ACTN</name>
<organism evidence="6 7">
    <name type="scientific">Streptomyces graminearus</name>
    <dbReference type="NCBI Taxonomy" id="284030"/>
    <lineage>
        <taxon>Bacteria</taxon>
        <taxon>Bacillati</taxon>
        <taxon>Actinomycetota</taxon>
        <taxon>Actinomycetes</taxon>
        <taxon>Kitasatosporales</taxon>
        <taxon>Streptomycetaceae</taxon>
        <taxon>Streptomyces</taxon>
    </lineage>
</organism>
<keyword evidence="1" id="KW-0596">Phosphopantetheine</keyword>
<keyword evidence="2" id="KW-0597">Phosphoprotein</keyword>
<dbReference type="InterPro" id="IPR014043">
    <property type="entry name" value="Acyl_transferase_dom"/>
</dbReference>
<evidence type="ECO:0000256" key="4">
    <source>
        <dbReference type="ARBA" id="ARBA00023194"/>
    </source>
</evidence>